<sequence>MNFYLLQDDQATSALLRDLIENDFDNTLVGLTADPNRAYEELLQLRVDIMILPYQPHGMDGVELIYRLQQVNNHPHFIMVGPPTPAAKEAAYRAGCDFYLPHPLNHTEARHIIRQVATHVRLLNRVNRIYEISSSSIAPYNRPQAAQRRQMDHVDTVLRFLGIASETGSEDIRKIIRVMIDQKTSFSSIDFQRDFHADDHEKKIAYQRIRRALRVGITNLATMCIDYPENDILLEYANNLFEYQNIHVEIQRLHHQDVRRGQVSIQRFFDGLLQESARDQEVD</sequence>
<dbReference type="Proteomes" id="UP000185427">
    <property type="component" value="Chromosome"/>
</dbReference>
<dbReference type="PROSITE" id="PS50110">
    <property type="entry name" value="RESPONSE_REGULATORY"/>
    <property type="match status" value="1"/>
</dbReference>
<accession>A0A0F4HD83</accession>
<dbReference type="Pfam" id="PF08664">
    <property type="entry name" value="YcbB"/>
    <property type="match status" value="1"/>
</dbReference>
<dbReference type="GeneID" id="83715381"/>
<dbReference type="InterPro" id="IPR001789">
    <property type="entry name" value="Sig_transdc_resp-reg_receiver"/>
</dbReference>
<organism evidence="2 3">
    <name type="scientific">Limosilactobacillus fermentum</name>
    <name type="common">Lactobacillus fermentum</name>
    <dbReference type="NCBI Taxonomy" id="1613"/>
    <lineage>
        <taxon>Bacteria</taxon>
        <taxon>Bacillati</taxon>
        <taxon>Bacillota</taxon>
        <taxon>Bacilli</taxon>
        <taxon>Lactobacillales</taxon>
        <taxon>Lactobacillaceae</taxon>
        <taxon>Limosilactobacillus</taxon>
    </lineage>
</organism>
<dbReference type="AlphaFoldDB" id="A0A0F4HD83"/>
<evidence type="ECO:0000313" key="2">
    <source>
        <dbReference type="EMBL" id="APU45586.1"/>
    </source>
</evidence>
<dbReference type="RefSeq" id="WP_023465743.1">
    <property type="nucleotide sequence ID" value="NZ_CP019030.1"/>
</dbReference>
<evidence type="ECO:0000256" key="1">
    <source>
        <dbReference type="PROSITE-ProRule" id="PRU00169"/>
    </source>
</evidence>
<protein>
    <submittedName>
        <fullName evidence="2">Two-component system response regulator</fullName>
    </submittedName>
</protein>
<dbReference type="EMBL" id="CP019030">
    <property type="protein sequence ID" value="APU45586.1"/>
    <property type="molecule type" value="Genomic_DNA"/>
</dbReference>
<dbReference type="GO" id="GO:0000160">
    <property type="term" value="P:phosphorelay signal transduction system"/>
    <property type="evidence" value="ECO:0007669"/>
    <property type="project" value="InterPro"/>
</dbReference>
<reference evidence="2 3" key="1">
    <citation type="submission" date="2016-12" db="EMBL/GenBank/DDBJ databases">
        <title>Complete Genome Sequence of Lactobacillus fermentum Strain SNUV175, a Probiotic for Treatment of Bacterial Vaginosis.</title>
        <authorList>
            <person name="Lee S."/>
            <person name="You H.J."/>
            <person name="Kwon B."/>
            <person name="Ko G."/>
        </authorList>
    </citation>
    <scope>NUCLEOTIDE SEQUENCE [LARGE SCALE GENOMIC DNA]</scope>
    <source>
        <strain evidence="2 3">SNUV175</strain>
    </source>
</reference>
<dbReference type="InterPro" id="IPR011006">
    <property type="entry name" value="CheY-like_superfamily"/>
</dbReference>
<gene>
    <name evidence="2" type="ORF">BUW47_03610</name>
</gene>
<dbReference type="SUPFAM" id="SSF52172">
    <property type="entry name" value="CheY-like"/>
    <property type="match status" value="1"/>
</dbReference>
<proteinExistence type="predicted"/>
<dbReference type="InterPro" id="IPR013972">
    <property type="entry name" value="YcbB"/>
</dbReference>
<dbReference type="OrthoDB" id="9780153at2"/>
<comment type="caution">
    <text evidence="1">Lacks conserved residue(s) required for the propagation of feature annotation.</text>
</comment>
<evidence type="ECO:0000313" key="3">
    <source>
        <dbReference type="Proteomes" id="UP000185427"/>
    </source>
</evidence>
<dbReference type="Pfam" id="PF00072">
    <property type="entry name" value="Response_reg"/>
    <property type="match status" value="1"/>
</dbReference>
<dbReference type="PATRIC" id="fig|1613.32.peg.1502"/>
<dbReference type="Gene3D" id="3.40.50.2300">
    <property type="match status" value="1"/>
</dbReference>
<name>A0A0F4HD83_LIMFE</name>